<evidence type="ECO:0000256" key="2">
    <source>
        <dbReference type="ARBA" id="ARBA00022679"/>
    </source>
</evidence>
<dbReference type="PANTHER" id="PTHR10509">
    <property type="entry name" value="O-METHYLTRANSFERASE-RELATED"/>
    <property type="match status" value="1"/>
</dbReference>
<dbReference type="PROSITE" id="PS51682">
    <property type="entry name" value="SAM_OMT_I"/>
    <property type="match status" value="1"/>
</dbReference>
<dbReference type="InterPro" id="IPR002935">
    <property type="entry name" value="SAM_O-MeTrfase"/>
</dbReference>
<gene>
    <name evidence="4" type="ORF">METZ01_LOCUS147434</name>
</gene>
<evidence type="ECO:0000256" key="1">
    <source>
        <dbReference type="ARBA" id="ARBA00022603"/>
    </source>
</evidence>
<evidence type="ECO:0000313" key="4">
    <source>
        <dbReference type="EMBL" id="SVA94580.1"/>
    </source>
</evidence>
<accession>A0A381ZZB3</accession>
<dbReference type="InterPro" id="IPR050362">
    <property type="entry name" value="Cation-dep_OMT"/>
</dbReference>
<evidence type="ECO:0008006" key="5">
    <source>
        <dbReference type="Google" id="ProtNLM"/>
    </source>
</evidence>
<dbReference type="Gene3D" id="3.40.50.150">
    <property type="entry name" value="Vaccinia Virus protein VP39"/>
    <property type="match status" value="1"/>
</dbReference>
<dbReference type="AlphaFoldDB" id="A0A381ZZB3"/>
<evidence type="ECO:0000256" key="3">
    <source>
        <dbReference type="ARBA" id="ARBA00022691"/>
    </source>
</evidence>
<dbReference type="GO" id="GO:0008757">
    <property type="term" value="F:S-adenosylmethionine-dependent methyltransferase activity"/>
    <property type="evidence" value="ECO:0007669"/>
    <property type="project" value="TreeGrafter"/>
</dbReference>
<dbReference type="GO" id="GO:0008171">
    <property type="term" value="F:O-methyltransferase activity"/>
    <property type="evidence" value="ECO:0007669"/>
    <property type="project" value="InterPro"/>
</dbReference>
<protein>
    <recommendedName>
        <fullName evidence="5">O-methyltransferase domain-containing protein</fullName>
    </recommendedName>
</protein>
<reference evidence="4" key="1">
    <citation type="submission" date="2018-05" db="EMBL/GenBank/DDBJ databases">
        <authorList>
            <person name="Lanie J.A."/>
            <person name="Ng W.-L."/>
            <person name="Kazmierczak K.M."/>
            <person name="Andrzejewski T.M."/>
            <person name="Davidsen T.M."/>
            <person name="Wayne K.J."/>
            <person name="Tettelin H."/>
            <person name="Glass J.I."/>
            <person name="Rusch D."/>
            <person name="Podicherti R."/>
            <person name="Tsui H.-C.T."/>
            <person name="Winkler M.E."/>
        </authorList>
    </citation>
    <scope>NUCLEOTIDE SEQUENCE</scope>
</reference>
<dbReference type="SUPFAM" id="SSF53335">
    <property type="entry name" value="S-adenosyl-L-methionine-dependent methyltransferases"/>
    <property type="match status" value="1"/>
</dbReference>
<keyword evidence="3" id="KW-0949">S-adenosyl-L-methionine</keyword>
<dbReference type="EMBL" id="UINC01023269">
    <property type="protein sequence ID" value="SVA94580.1"/>
    <property type="molecule type" value="Genomic_DNA"/>
</dbReference>
<name>A0A381ZZB3_9ZZZZ</name>
<organism evidence="4">
    <name type="scientific">marine metagenome</name>
    <dbReference type="NCBI Taxonomy" id="408172"/>
    <lineage>
        <taxon>unclassified sequences</taxon>
        <taxon>metagenomes</taxon>
        <taxon>ecological metagenomes</taxon>
    </lineage>
</organism>
<dbReference type="PANTHER" id="PTHR10509:SF14">
    <property type="entry name" value="CAFFEOYL-COA O-METHYLTRANSFERASE 3-RELATED"/>
    <property type="match status" value="1"/>
</dbReference>
<dbReference type="GO" id="GO:0032259">
    <property type="term" value="P:methylation"/>
    <property type="evidence" value="ECO:0007669"/>
    <property type="project" value="UniProtKB-KW"/>
</dbReference>
<dbReference type="InterPro" id="IPR029063">
    <property type="entry name" value="SAM-dependent_MTases_sf"/>
</dbReference>
<keyword evidence="2" id="KW-0808">Transferase</keyword>
<dbReference type="Pfam" id="PF01596">
    <property type="entry name" value="Methyltransf_3"/>
    <property type="match status" value="1"/>
</dbReference>
<sequence length="184" mass="20293">MENSVMQISPEQGQFMQFLVSMIGASNTIEVGVYTGYSALCVALGLPEDGHMIACDINEEWTQVALEYWKKAGVADKIDLRIGPALDTLTELEKNVGKDQFDFAFIDADKVNYDIYYEKCLGLVRPGGVVAIDNVLWSGTVADVSVMDENTKAIRSLNAKLHKDERIDISMVPIGDGLTLARKR</sequence>
<proteinExistence type="predicted"/>
<keyword evidence="1" id="KW-0489">Methyltransferase</keyword>